<reference evidence="6 8" key="1">
    <citation type="submission" date="2017-03" db="EMBL/GenBank/DDBJ databases">
        <title>The whole genome sequencing and assembly of Lysinibacillus sphaericus DSM 28T strain.</title>
        <authorList>
            <person name="Lee Y.-J."/>
            <person name="Yi H."/>
            <person name="Bahn Y.-S."/>
            <person name="Kim J.F."/>
            <person name="Lee D.-W."/>
        </authorList>
    </citation>
    <scope>NUCLEOTIDE SEQUENCE [LARGE SCALE GENOMIC DNA]</scope>
    <source>
        <strain evidence="6 8">DSM 28</strain>
    </source>
</reference>
<evidence type="ECO:0000256" key="3">
    <source>
        <dbReference type="ARBA" id="ARBA00023125"/>
    </source>
</evidence>
<dbReference type="PANTHER" id="PTHR30126">
    <property type="entry name" value="HTH-TYPE TRANSCRIPTIONAL REGULATOR"/>
    <property type="match status" value="1"/>
</dbReference>
<organism evidence="6 8">
    <name type="scientific">Lysinibacillus sphaericus</name>
    <name type="common">Bacillus sphaericus</name>
    <dbReference type="NCBI Taxonomy" id="1421"/>
    <lineage>
        <taxon>Bacteria</taxon>
        <taxon>Bacillati</taxon>
        <taxon>Bacillota</taxon>
        <taxon>Bacilli</taxon>
        <taxon>Bacillales</taxon>
        <taxon>Bacillaceae</taxon>
        <taxon>Lysinibacillus</taxon>
    </lineage>
</organism>
<gene>
    <name evidence="7" type="primary">cysL_2</name>
    <name evidence="6" type="ORF">LS41612_00795</name>
    <name evidence="7" type="ORF">NCTC10338_04647</name>
</gene>
<dbReference type="SUPFAM" id="SSF46785">
    <property type="entry name" value="Winged helix' DNA-binding domain"/>
    <property type="match status" value="1"/>
</dbReference>
<dbReference type="FunFam" id="1.10.10.10:FF:000001">
    <property type="entry name" value="LysR family transcriptional regulator"/>
    <property type="match status" value="1"/>
</dbReference>
<evidence type="ECO:0000313" key="7">
    <source>
        <dbReference type="EMBL" id="SUV19881.1"/>
    </source>
</evidence>
<evidence type="ECO:0000313" key="6">
    <source>
        <dbReference type="EMBL" id="AVK94935.1"/>
    </source>
</evidence>
<protein>
    <submittedName>
        <fullName evidence="6">LysR family transcriptional regulator</fullName>
    </submittedName>
    <submittedName>
        <fullName evidence="7">Transcriptional activator of the cysJI operon</fullName>
    </submittedName>
</protein>
<dbReference type="AlphaFoldDB" id="A0A2S0JUX4"/>
<proteinExistence type="inferred from homology"/>
<evidence type="ECO:0000256" key="1">
    <source>
        <dbReference type="ARBA" id="ARBA00009437"/>
    </source>
</evidence>
<dbReference type="PRINTS" id="PR00039">
    <property type="entry name" value="HTHLYSR"/>
</dbReference>
<feature type="domain" description="HTH lysR-type" evidence="5">
    <location>
        <begin position="1"/>
        <end position="58"/>
    </location>
</feature>
<reference evidence="7 9" key="2">
    <citation type="submission" date="2018-06" db="EMBL/GenBank/DDBJ databases">
        <authorList>
            <consortium name="Pathogen Informatics"/>
            <person name="Doyle S."/>
        </authorList>
    </citation>
    <scope>NUCLEOTIDE SEQUENCE [LARGE SCALE GENOMIC DNA]</scope>
    <source>
        <strain evidence="7 9">NCTC10338</strain>
    </source>
</reference>
<dbReference type="EMBL" id="UFSZ01000001">
    <property type="protein sequence ID" value="SUV19881.1"/>
    <property type="molecule type" value="Genomic_DNA"/>
</dbReference>
<evidence type="ECO:0000256" key="4">
    <source>
        <dbReference type="ARBA" id="ARBA00023163"/>
    </source>
</evidence>
<dbReference type="Proteomes" id="UP000238825">
    <property type="component" value="Chromosome"/>
</dbReference>
<dbReference type="InterPro" id="IPR036388">
    <property type="entry name" value="WH-like_DNA-bd_sf"/>
</dbReference>
<dbReference type="InterPro" id="IPR005119">
    <property type="entry name" value="LysR_subst-bd"/>
</dbReference>
<evidence type="ECO:0000259" key="5">
    <source>
        <dbReference type="PROSITE" id="PS50931"/>
    </source>
</evidence>
<keyword evidence="3" id="KW-0238">DNA-binding</keyword>
<evidence type="ECO:0000313" key="9">
    <source>
        <dbReference type="Proteomes" id="UP000255295"/>
    </source>
</evidence>
<evidence type="ECO:0000313" key="8">
    <source>
        <dbReference type="Proteomes" id="UP000238825"/>
    </source>
</evidence>
<dbReference type="GO" id="GO:0003700">
    <property type="term" value="F:DNA-binding transcription factor activity"/>
    <property type="evidence" value="ECO:0007669"/>
    <property type="project" value="InterPro"/>
</dbReference>
<dbReference type="PROSITE" id="PS50931">
    <property type="entry name" value="HTH_LYSR"/>
    <property type="match status" value="1"/>
</dbReference>
<dbReference type="InterPro" id="IPR000847">
    <property type="entry name" value="LysR_HTH_N"/>
</dbReference>
<dbReference type="GO" id="GO:0000976">
    <property type="term" value="F:transcription cis-regulatory region binding"/>
    <property type="evidence" value="ECO:0007669"/>
    <property type="project" value="TreeGrafter"/>
</dbReference>
<evidence type="ECO:0000256" key="2">
    <source>
        <dbReference type="ARBA" id="ARBA00023015"/>
    </source>
</evidence>
<keyword evidence="4" id="KW-0804">Transcription</keyword>
<dbReference type="Gene3D" id="3.40.190.290">
    <property type="match status" value="1"/>
</dbReference>
<dbReference type="Pfam" id="PF00126">
    <property type="entry name" value="HTH_1"/>
    <property type="match status" value="1"/>
</dbReference>
<dbReference type="PANTHER" id="PTHR30126:SF39">
    <property type="entry name" value="HTH-TYPE TRANSCRIPTIONAL REGULATOR CYSL"/>
    <property type="match status" value="1"/>
</dbReference>
<accession>A0A2S0JUX4</accession>
<dbReference type="InterPro" id="IPR036390">
    <property type="entry name" value="WH_DNA-bd_sf"/>
</dbReference>
<dbReference type="Pfam" id="PF03466">
    <property type="entry name" value="LysR_substrate"/>
    <property type="match status" value="1"/>
</dbReference>
<sequence length="295" mass="33034">MQYDALKTFVTLVEVNNFTKASEILHISQPSVSLHIKNLEQALQTTLFIRSPKSVQITPTGEILYKRAKQIMAIAEAAKEDILAYHHSIQGTLVIGASFTIGENILPVMLSKLQHKFPQLELQVIIGNTDEIIRFTKLLQVDIGLIEGQAHDNELIIHPFMEDELFIVSANDHPLVQQSAITIPQLQRQNWVAREVGSGTRNYLDHLFRTNGLQVQSLLTISSNQGVKESVIEGLGLSLLSGSVIERDLRNGDLAILPLAEQRFIRTFSYLHSPTMKNKRNVDALIELITKKSEA</sequence>
<dbReference type="RefSeq" id="WP_024364431.1">
    <property type="nucleotide sequence ID" value="NZ_BJNS01000012.1"/>
</dbReference>
<dbReference type="Gene3D" id="1.10.10.10">
    <property type="entry name" value="Winged helix-like DNA-binding domain superfamily/Winged helix DNA-binding domain"/>
    <property type="match status" value="1"/>
</dbReference>
<dbReference type="GeneID" id="48274716"/>
<comment type="similarity">
    <text evidence="1">Belongs to the LysR transcriptional regulatory family.</text>
</comment>
<name>A0A2S0JUX4_LYSSH</name>
<dbReference type="SUPFAM" id="SSF53850">
    <property type="entry name" value="Periplasmic binding protein-like II"/>
    <property type="match status" value="1"/>
</dbReference>
<keyword evidence="2" id="KW-0805">Transcription regulation</keyword>
<dbReference type="Proteomes" id="UP000255295">
    <property type="component" value="Unassembled WGS sequence"/>
</dbReference>
<dbReference type="EMBL" id="CP019980">
    <property type="protein sequence ID" value="AVK94935.1"/>
    <property type="molecule type" value="Genomic_DNA"/>
</dbReference>